<name>A0A4Q2DEL5_9AGAR</name>
<gene>
    <name evidence="2" type="ORF">EST38_g8333</name>
</gene>
<comment type="caution">
    <text evidence="2">The sequence shown here is derived from an EMBL/GenBank/DDBJ whole genome shotgun (WGS) entry which is preliminary data.</text>
</comment>
<protein>
    <submittedName>
        <fullName evidence="2">Uncharacterized protein</fullName>
    </submittedName>
</protein>
<evidence type="ECO:0000313" key="3">
    <source>
        <dbReference type="Proteomes" id="UP000290288"/>
    </source>
</evidence>
<dbReference type="Proteomes" id="UP000290288">
    <property type="component" value="Unassembled WGS sequence"/>
</dbReference>
<proteinExistence type="predicted"/>
<reference evidence="2 3" key="1">
    <citation type="submission" date="2019-01" db="EMBL/GenBank/DDBJ databases">
        <title>Draft genome sequence of Psathyrella aberdarensis IHI B618.</title>
        <authorList>
            <person name="Buettner E."/>
            <person name="Kellner H."/>
        </authorList>
    </citation>
    <scope>NUCLEOTIDE SEQUENCE [LARGE SCALE GENOMIC DNA]</scope>
    <source>
        <strain evidence="2 3">IHI B618</strain>
    </source>
</reference>
<feature type="compositionally biased region" description="Basic and acidic residues" evidence="1">
    <location>
        <begin position="315"/>
        <end position="325"/>
    </location>
</feature>
<evidence type="ECO:0000313" key="2">
    <source>
        <dbReference type="EMBL" id="RXW17522.1"/>
    </source>
</evidence>
<accession>A0A4Q2DEL5</accession>
<keyword evidence="3" id="KW-1185">Reference proteome</keyword>
<dbReference type="PANTHER" id="PTHR33050:SF7">
    <property type="entry name" value="RIBONUCLEASE H"/>
    <property type="match status" value="1"/>
</dbReference>
<dbReference type="AlphaFoldDB" id="A0A4Q2DEL5"/>
<dbReference type="EMBL" id="SDEE01000334">
    <property type="protein sequence ID" value="RXW17522.1"/>
    <property type="molecule type" value="Genomic_DNA"/>
</dbReference>
<evidence type="ECO:0000256" key="1">
    <source>
        <dbReference type="SAM" id="MobiDB-lite"/>
    </source>
</evidence>
<dbReference type="InterPro" id="IPR052055">
    <property type="entry name" value="Hepadnavirus_pol/RT"/>
</dbReference>
<dbReference type="PANTHER" id="PTHR33050">
    <property type="entry name" value="REVERSE TRANSCRIPTASE DOMAIN-CONTAINING PROTEIN"/>
    <property type="match status" value="1"/>
</dbReference>
<feature type="compositionally biased region" description="Basic and acidic residues" evidence="1">
    <location>
        <begin position="332"/>
        <end position="341"/>
    </location>
</feature>
<feature type="region of interest" description="Disordered" evidence="1">
    <location>
        <begin position="302"/>
        <end position="341"/>
    </location>
</feature>
<dbReference type="OrthoDB" id="3042654at2759"/>
<dbReference type="STRING" id="2316362.A0A4Q2DEL5"/>
<sequence>MEDIDEYSTRLGIPWERAKDVPFGAEVPFVGFWWNLEKRTVGIPAAKREKYLQAIEEWSQSPRHNLEETQKLYGKLLHICHVIPEGRAYLTNLEAFMGLFTDSPFMPRTPPRHTENDLRWWREQLTGTGNTRKIPSQRPIYDIRAFSDASSEVGIGIIIDNRWRAWRLLPGWKAERRDIGWAEAAGFLLLSLTIIKLWPERESDTHFWVFGDNMGVVEGWWKGRSRNWPTNLIFRSVHKLCRQNSIGLHTRYVISKDNPADGPSRGKYGNPDALLPSIEIPAELAPFIANFDEPLTATEQRLLRQGTAPNPRVKPTRDDRQRRAAEALQETEIERAPSDRI</sequence>
<organism evidence="2 3">
    <name type="scientific">Candolleomyces aberdarensis</name>
    <dbReference type="NCBI Taxonomy" id="2316362"/>
    <lineage>
        <taxon>Eukaryota</taxon>
        <taxon>Fungi</taxon>
        <taxon>Dikarya</taxon>
        <taxon>Basidiomycota</taxon>
        <taxon>Agaricomycotina</taxon>
        <taxon>Agaricomycetes</taxon>
        <taxon>Agaricomycetidae</taxon>
        <taxon>Agaricales</taxon>
        <taxon>Agaricineae</taxon>
        <taxon>Psathyrellaceae</taxon>
        <taxon>Candolleomyces</taxon>
    </lineage>
</organism>